<evidence type="ECO:0000256" key="4">
    <source>
        <dbReference type="ARBA" id="ARBA00023242"/>
    </source>
</evidence>
<evidence type="ECO:0000256" key="1">
    <source>
        <dbReference type="ARBA" id="ARBA00004123"/>
    </source>
</evidence>
<dbReference type="Proteomes" id="UP000007879">
    <property type="component" value="Unassembled WGS sequence"/>
</dbReference>
<evidence type="ECO:0000313" key="8">
    <source>
        <dbReference type="EnsemblMetazoa" id="Aqu2.1.41602_001"/>
    </source>
</evidence>
<reference evidence="9" key="1">
    <citation type="journal article" date="2010" name="Nature">
        <title>The Amphimedon queenslandica genome and the evolution of animal complexity.</title>
        <authorList>
            <person name="Srivastava M."/>
            <person name="Simakov O."/>
            <person name="Chapman J."/>
            <person name="Fahey B."/>
            <person name="Gauthier M.E."/>
            <person name="Mitros T."/>
            <person name="Richards G.S."/>
            <person name="Conaco C."/>
            <person name="Dacre M."/>
            <person name="Hellsten U."/>
            <person name="Larroux C."/>
            <person name="Putnam N.H."/>
            <person name="Stanke M."/>
            <person name="Adamska M."/>
            <person name="Darling A."/>
            <person name="Degnan S.M."/>
            <person name="Oakley T.H."/>
            <person name="Plachetzki D.C."/>
            <person name="Zhai Y."/>
            <person name="Adamski M."/>
            <person name="Calcino A."/>
            <person name="Cummins S.F."/>
            <person name="Goodstein D.M."/>
            <person name="Harris C."/>
            <person name="Jackson D.J."/>
            <person name="Leys S.P."/>
            <person name="Shu S."/>
            <person name="Woodcroft B.J."/>
            <person name="Vervoort M."/>
            <person name="Kosik K.S."/>
            <person name="Manning G."/>
            <person name="Degnan B.M."/>
            <person name="Rokhsar D.S."/>
        </authorList>
    </citation>
    <scope>NUCLEOTIDE SEQUENCE [LARGE SCALE GENOMIC DNA]</scope>
</reference>
<evidence type="ECO:0000256" key="5">
    <source>
        <dbReference type="PROSITE-ProRule" id="PRU00176"/>
    </source>
</evidence>
<dbReference type="OrthoDB" id="3945418at2759"/>
<dbReference type="PANTHER" id="PTHR48039:SF5">
    <property type="entry name" value="RNA-BINDING PROTEIN 28"/>
    <property type="match status" value="1"/>
</dbReference>
<keyword evidence="3 5" id="KW-0694">RNA-binding</keyword>
<proteinExistence type="predicted"/>
<dbReference type="GO" id="GO:0003729">
    <property type="term" value="F:mRNA binding"/>
    <property type="evidence" value="ECO:0007669"/>
    <property type="project" value="TreeGrafter"/>
</dbReference>
<feature type="domain" description="RRM" evidence="7">
    <location>
        <begin position="15"/>
        <end position="91"/>
    </location>
</feature>
<dbReference type="Pfam" id="PF00076">
    <property type="entry name" value="RRM_1"/>
    <property type="match status" value="5"/>
</dbReference>
<dbReference type="Gene3D" id="3.30.70.330">
    <property type="match status" value="5"/>
</dbReference>
<sequence length="730" mass="84893">MAGLDHKEPRVHFSSTLFVRNLPYSTTDEVLQTVFSPYGKLRRAFVVKNKGESQCRGFGYVTYFKKDDAAKAKSHVKVISSRPVHMMFARHKEKEGEEEEEGEEQSNDDEEDDDNVFKSDSNVYDIGRTILITQLSDDTTNKQLRVRCRKIGNIESLEYPVPGKDELTASVTFKTHKEAKKALDTLQSRTLNGKTIKVDLLSKVIKRVNRKSLKKSRLIVRNISFKTTEDDLNELFSAHCPVISTQVVRNEKNKSLGYGFVQLESFVDAHKALKNLNETEFKGRKIRVDWVLPREKYQSQKEAKNEEEVKMETEETQQKEDEEEQEEEGTESLDEEEGDREEEEEEEEESMDEDVPVPKHVNDVKEGKTLFIRNVPYDVDKEDLASVFRQFGSIRYCRPVLDANTQKCKGSAFIQYKTIDSISTCIEAAKSDEGLWIGQDKLMVDMAVSKEELSHMKKAAKQQQLVEKDSRNLYLLEEGYIDPLSEAGQEMSKIDTRKRMKSLQERKVKLKNPHYFISKTRLSVRNLPASTTEKSLKSLILQHSDRQAIVKQVKLMRSKEQFLSDGLGRPVGFGFVEFKDHHSALTALRNLNNNPDIHGPDKRPIVEFALEDSRALKLMRKRQDKQKQKHYETDLTRGLTSDPSMKEHTNKRVEWQLKWKERRLRRKEAKKNKKEPVKSMREKKQLLKQTAWQEKMKKDRQDTQDKKRALVKREPESNRVLKYKKLLLKA</sequence>
<dbReference type="InterPro" id="IPR012677">
    <property type="entry name" value="Nucleotide-bd_a/b_plait_sf"/>
</dbReference>
<evidence type="ECO:0000256" key="6">
    <source>
        <dbReference type="SAM" id="MobiDB-lite"/>
    </source>
</evidence>
<comment type="subcellular location">
    <subcellularLocation>
        <location evidence="1">Nucleus</location>
    </subcellularLocation>
</comment>
<feature type="compositionally biased region" description="Basic and acidic residues" evidence="6">
    <location>
        <begin position="625"/>
        <end position="635"/>
    </location>
</feature>
<feature type="region of interest" description="Disordered" evidence="6">
    <location>
        <begin position="666"/>
        <end position="717"/>
    </location>
</feature>
<organism evidence="8">
    <name type="scientific">Amphimedon queenslandica</name>
    <name type="common">Sponge</name>
    <dbReference type="NCBI Taxonomy" id="400682"/>
    <lineage>
        <taxon>Eukaryota</taxon>
        <taxon>Metazoa</taxon>
        <taxon>Porifera</taxon>
        <taxon>Demospongiae</taxon>
        <taxon>Heteroscleromorpha</taxon>
        <taxon>Haplosclerida</taxon>
        <taxon>Niphatidae</taxon>
        <taxon>Amphimedon</taxon>
    </lineage>
</organism>
<gene>
    <name evidence="8" type="primary">100639810</name>
</gene>
<dbReference type="CDD" id="cd12415">
    <property type="entry name" value="RRM3_RBM28_like"/>
    <property type="match status" value="1"/>
</dbReference>
<reference evidence="8" key="2">
    <citation type="submission" date="2017-05" db="UniProtKB">
        <authorList>
            <consortium name="EnsemblMetazoa"/>
        </authorList>
    </citation>
    <scope>IDENTIFICATION</scope>
</reference>
<dbReference type="InterPro" id="IPR035979">
    <property type="entry name" value="RBD_domain_sf"/>
</dbReference>
<feature type="domain" description="RRM" evidence="7">
    <location>
        <begin position="128"/>
        <end position="203"/>
    </location>
</feature>
<dbReference type="SMART" id="SM00360">
    <property type="entry name" value="RRM"/>
    <property type="match status" value="5"/>
</dbReference>
<dbReference type="CDD" id="cd00590">
    <property type="entry name" value="RRM_SF"/>
    <property type="match status" value="1"/>
</dbReference>
<dbReference type="InParanoid" id="A0A1X7VNF2"/>
<feature type="compositionally biased region" description="Basic and acidic residues" evidence="6">
    <location>
        <begin position="297"/>
        <end position="319"/>
    </location>
</feature>
<dbReference type="PANTHER" id="PTHR48039">
    <property type="entry name" value="RNA-BINDING MOTIF PROTEIN 14B"/>
    <property type="match status" value="1"/>
</dbReference>
<dbReference type="PROSITE" id="PS50102">
    <property type="entry name" value="RRM"/>
    <property type="match status" value="5"/>
</dbReference>
<feature type="region of interest" description="Disordered" evidence="6">
    <location>
        <begin position="619"/>
        <end position="651"/>
    </location>
</feature>
<accession>A0A1X7VNF2</accession>
<feature type="region of interest" description="Disordered" evidence="6">
    <location>
        <begin position="297"/>
        <end position="362"/>
    </location>
</feature>
<feature type="compositionally biased region" description="Basic and acidic residues" evidence="6">
    <location>
        <begin position="674"/>
        <end position="685"/>
    </location>
</feature>
<feature type="compositionally biased region" description="Acidic residues" evidence="6">
    <location>
        <begin position="320"/>
        <end position="355"/>
    </location>
</feature>
<dbReference type="CDD" id="cd12414">
    <property type="entry name" value="RRM2_RBM28_like"/>
    <property type="match status" value="1"/>
</dbReference>
<dbReference type="InterPro" id="IPR000504">
    <property type="entry name" value="RRM_dom"/>
</dbReference>
<dbReference type="AlphaFoldDB" id="A0A1X7VNF2"/>
<dbReference type="SUPFAM" id="SSF54928">
    <property type="entry name" value="RNA-binding domain, RBD"/>
    <property type="match status" value="3"/>
</dbReference>
<dbReference type="SMART" id="SM00361">
    <property type="entry name" value="RRM_1"/>
    <property type="match status" value="2"/>
</dbReference>
<dbReference type="CDD" id="cd12416">
    <property type="entry name" value="RRM4_RBM28_like"/>
    <property type="match status" value="1"/>
</dbReference>
<feature type="domain" description="RRM" evidence="7">
    <location>
        <begin position="368"/>
        <end position="449"/>
    </location>
</feature>
<dbReference type="GO" id="GO:0005730">
    <property type="term" value="C:nucleolus"/>
    <property type="evidence" value="ECO:0007669"/>
    <property type="project" value="TreeGrafter"/>
</dbReference>
<feature type="compositionally biased region" description="Acidic residues" evidence="6">
    <location>
        <begin position="96"/>
        <end position="114"/>
    </location>
</feature>
<dbReference type="KEGG" id="aqu:100639810"/>
<dbReference type="InterPro" id="IPR003954">
    <property type="entry name" value="RRM_euk-type"/>
</dbReference>
<feature type="region of interest" description="Disordered" evidence="6">
    <location>
        <begin position="90"/>
        <end position="120"/>
    </location>
</feature>
<keyword evidence="4" id="KW-0539">Nucleus</keyword>
<dbReference type="EnsemblMetazoa" id="XM_003383402.3">
    <property type="protein sequence ID" value="XP_003383450.1"/>
    <property type="gene ID" value="LOC100639810"/>
</dbReference>
<dbReference type="InterPro" id="IPR051945">
    <property type="entry name" value="RRM_MRD1_RNA_proc_ribogen"/>
</dbReference>
<protein>
    <recommendedName>
        <fullName evidence="7">RRM domain-containing protein</fullName>
    </recommendedName>
</protein>
<dbReference type="CDD" id="cd12413">
    <property type="entry name" value="RRM1_RBM28_like"/>
    <property type="match status" value="1"/>
</dbReference>
<keyword evidence="9" id="KW-1185">Reference proteome</keyword>
<evidence type="ECO:0000259" key="7">
    <source>
        <dbReference type="PROSITE" id="PS50102"/>
    </source>
</evidence>
<feature type="compositionally biased region" description="Basic and acidic residues" evidence="6">
    <location>
        <begin position="694"/>
        <end position="717"/>
    </location>
</feature>
<dbReference type="STRING" id="400682.A0A1X7VNF2"/>
<dbReference type="eggNOG" id="KOG0127">
    <property type="taxonomic scope" value="Eukaryota"/>
</dbReference>
<dbReference type="EnsemblMetazoa" id="Aqu2.1.41602_001">
    <property type="protein sequence ID" value="Aqu2.1.41602_001"/>
    <property type="gene ID" value="Aqu2.1.41602"/>
</dbReference>
<evidence type="ECO:0000256" key="2">
    <source>
        <dbReference type="ARBA" id="ARBA00022737"/>
    </source>
</evidence>
<keyword evidence="2" id="KW-0677">Repeat</keyword>
<feature type="domain" description="RRM" evidence="7">
    <location>
        <begin position="216"/>
        <end position="293"/>
    </location>
</feature>
<feature type="domain" description="RRM" evidence="7">
    <location>
        <begin position="520"/>
        <end position="623"/>
    </location>
</feature>
<dbReference type="FunFam" id="3.30.70.330:FF:000182">
    <property type="entry name" value="RNA-binding motif protein 28"/>
    <property type="match status" value="1"/>
</dbReference>
<evidence type="ECO:0000256" key="3">
    <source>
        <dbReference type="ARBA" id="ARBA00022884"/>
    </source>
</evidence>
<name>A0A1X7VNF2_AMPQE</name>
<evidence type="ECO:0000313" key="9">
    <source>
        <dbReference type="Proteomes" id="UP000007879"/>
    </source>
</evidence>